<reference evidence="2" key="2">
    <citation type="journal article" date="2023" name="Proc. Natl. Acad. Sci. U.S.A.">
        <title>A global phylogenomic analysis of the shiitake genus Lentinula.</title>
        <authorList>
            <person name="Sierra-Patev S."/>
            <person name="Min B."/>
            <person name="Naranjo-Ortiz M."/>
            <person name="Looney B."/>
            <person name="Konkel Z."/>
            <person name="Slot J.C."/>
            <person name="Sakamoto Y."/>
            <person name="Steenwyk J.L."/>
            <person name="Rokas A."/>
            <person name="Carro J."/>
            <person name="Camarero S."/>
            <person name="Ferreira P."/>
            <person name="Molpeceres G."/>
            <person name="Ruiz-Duenas F.J."/>
            <person name="Serrano A."/>
            <person name="Henrissat B."/>
            <person name="Drula E."/>
            <person name="Hughes K.W."/>
            <person name="Mata J.L."/>
            <person name="Ishikawa N.K."/>
            <person name="Vargas-Isla R."/>
            <person name="Ushijima S."/>
            <person name="Smith C.A."/>
            <person name="Donoghue J."/>
            <person name="Ahrendt S."/>
            <person name="Andreopoulos W."/>
            <person name="He G."/>
            <person name="LaButti K."/>
            <person name="Lipzen A."/>
            <person name="Ng V."/>
            <person name="Riley R."/>
            <person name="Sandor L."/>
            <person name="Barry K."/>
            <person name="Martinez A.T."/>
            <person name="Xiao Y."/>
            <person name="Gibbons J.G."/>
            <person name="Terashima K."/>
            <person name="Grigoriev I.V."/>
            <person name="Hibbett D."/>
        </authorList>
    </citation>
    <scope>NUCLEOTIDE SEQUENCE</scope>
    <source>
        <strain evidence="2">Sp2 HRB7682 ss15</strain>
    </source>
</reference>
<organism evidence="2 3">
    <name type="scientific">Lentinula lateritia</name>
    <dbReference type="NCBI Taxonomy" id="40482"/>
    <lineage>
        <taxon>Eukaryota</taxon>
        <taxon>Fungi</taxon>
        <taxon>Dikarya</taxon>
        <taxon>Basidiomycota</taxon>
        <taxon>Agaricomycotina</taxon>
        <taxon>Agaricomycetes</taxon>
        <taxon>Agaricomycetidae</taxon>
        <taxon>Agaricales</taxon>
        <taxon>Marasmiineae</taxon>
        <taxon>Omphalotaceae</taxon>
        <taxon>Lentinula</taxon>
    </lineage>
</organism>
<comment type="caution">
    <text evidence="2">The sequence shown here is derived from an EMBL/GenBank/DDBJ whole genome shotgun (WGS) entry which is preliminary data.</text>
</comment>
<name>A0A9W9DWY3_9AGAR</name>
<gene>
    <name evidence="2" type="ORF">C8J55DRAFT_505839</name>
</gene>
<evidence type="ECO:0000313" key="3">
    <source>
        <dbReference type="Proteomes" id="UP001150238"/>
    </source>
</evidence>
<protein>
    <submittedName>
        <fullName evidence="2">Uncharacterized protein</fullName>
    </submittedName>
</protein>
<reference evidence="2" key="1">
    <citation type="submission" date="2022-08" db="EMBL/GenBank/DDBJ databases">
        <authorList>
            <consortium name="DOE Joint Genome Institute"/>
            <person name="Min B."/>
            <person name="Riley R."/>
            <person name="Sierra-Patev S."/>
            <person name="Naranjo-Ortiz M."/>
            <person name="Looney B."/>
            <person name="Konkel Z."/>
            <person name="Slot J.C."/>
            <person name="Sakamoto Y."/>
            <person name="Steenwyk J.L."/>
            <person name="Rokas A."/>
            <person name="Carro J."/>
            <person name="Camarero S."/>
            <person name="Ferreira P."/>
            <person name="Molpeceres G."/>
            <person name="Ruiz-Duenas F.J."/>
            <person name="Serrano A."/>
            <person name="Henrissat B."/>
            <person name="Drula E."/>
            <person name="Hughes K.W."/>
            <person name="Mata J.L."/>
            <person name="Ishikawa N.K."/>
            <person name="Vargas-Isla R."/>
            <person name="Ushijima S."/>
            <person name="Smith C.A."/>
            <person name="Ahrendt S."/>
            <person name="Andreopoulos W."/>
            <person name="He G."/>
            <person name="Labutti K."/>
            <person name="Lipzen A."/>
            <person name="Ng V."/>
            <person name="Sandor L."/>
            <person name="Barry K."/>
            <person name="Martinez A.T."/>
            <person name="Xiao Y."/>
            <person name="Gibbons J.G."/>
            <person name="Terashima K."/>
            <person name="Hibbett D.S."/>
            <person name="Grigoriev I.V."/>
        </authorList>
    </citation>
    <scope>NUCLEOTIDE SEQUENCE</scope>
    <source>
        <strain evidence="2">Sp2 HRB7682 ss15</strain>
    </source>
</reference>
<feature type="region of interest" description="Disordered" evidence="1">
    <location>
        <begin position="35"/>
        <end position="57"/>
    </location>
</feature>
<accession>A0A9W9DWY3</accession>
<dbReference type="Proteomes" id="UP001150238">
    <property type="component" value="Unassembled WGS sequence"/>
</dbReference>
<dbReference type="AlphaFoldDB" id="A0A9W9DWY3"/>
<proteinExistence type="predicted"/>
<sequence length="57" mass="6555">MIRRALQEMSRWTTKNSRCARAPRVILHTIRKRARKRSEGLSAFHGNSIGDFQDGSV</sequence>
<dbReference type="EMBL" id="JANVFS010000007">
    <property type="protein sequence ID" value="KAJ4489743.1"/>
    <property type="molecule type" value="Genomic_DNA"/>
</dbReference>
<evidence type="ECO:0000313" key="2">
    <source>
        <dbReference type="EMBL" id="KAJ4489743.1"/>
    </source>
</evidence>
<feature type="non-terminal residue" evidence="2">
    <location>
        <position position="1"/>
    </location>
</feature>
<evidence type="ECO:0000256" key="1">
    <source>
        <dbReference type="SAM" id="MobiDB-lite"/>
    </source>
</evidence>